<keyword evidence="1" id="KW-0479">Metal-binding</keyword>
<evidence type="ECO:0000259" key="3">
    <source>
        <dbReference type="PROSITE" id="PS00498"/>
    </source>
</evidence>
<dbReference type="Pfam" id="PF00264">
    <property type="entry name" value="Tyrosinase"/>
    <property type="match status" value="1"/>
</dbReference>
<evidence type="ECO:0000256" key="2">
    <source>
        <dbReference type="SAM" id="SignalP"/>
    </source>
</evidence>
<proteinExistence type="predicted"/>
<feature type="signal peptide" evidence="2">
    <location>
        <begin position="1"/>
        <end position="17"/>
    </location>
</feature>
<reference evidence="4" key="2">
    <citation type="journal article" date="2019" name="bioRxiv">
        <title>Genomics, evolutionary history and diagnostics of the Alternaria alternata species group including apple and Asian pear pathotypes.</title>
        <authorList>
            <person name="Armitage A.D."/>
            <person name="Cockerton H.M."/>
            <person name="Sreenivasaprasad S."/>
            <person name="Woodhall J.W."/>
            <person name="Lane C.R."/>
            <person name="Harrison R.J."/>
            <person name="Clarkson J.P."/>
        </authorList>
    </citation>
    <scope>NUCLEOTIDE SEQUENCE</scope>
    <source>
        <strain evidence="4">FERA 1164</strain>
    </source>
</reference>
<keyword evidence="2" id="KW-0732">Signal</keyword>
<dbReference type="PRINTS" id="PR00092">
    <property type="entry name" value="TYROSINASE"/>
</dbReference>
<dbReference type="PANTHER" id="PTHR11474">
    <property type="entry name" value="TYROSINASE FAMILY MEMBER"/>
    <property type="match status" value="1"/>
</dbReference>
<evidence type="ECO:0000313" key="5">
    <source>
        <dbReference type="Proteomes" id="UP000292340"/>
    </source>
</evidence>
<protein>
    <recommendedName>
        <fullName evidence="3">Tyrosinase copper-binding domain-containing protein</fullName>
    </recommendedName>
</protein>
<accession>A0AB37WPQ7</accession>
<dbReference type="SUPFAM" id="SSF48056">
    <property type="entry name" value="Di-copper centre-containing domain"/>
    <property type="match status" value="1"/>
</dbReference>
<dbReference type="Proteomes" id="UP000292340">
    <property type="component" value="Unassembled WGS sequence"/>
</dbReference>
<organism evidence="4 5">
    <name type="scientific">Alternaria tenuissima</name>
    <dbReference type="NCBI Taxonomy" id="119927"/>
    <lineage>
        <taxon>Eukaryota</taxon>
        <taxon>Fungi</taxon>
        <taxon>Dikarya</taxon>
        <taxon>Ascomycota</taxon>
        <taxon>Pezizomycotina</taxon>
        <taxon>Dothideomycetes</taxon>
        <taxon>Pleosporomycetidae</taxon>
        <taxon>Pleosporales</taxon>
        <taxon>Pleosporineae</taxon>
        <taxon>Pleosporaceae</taxon>
        <taxon>Alternaria</taxon>
        <taxon>Alternaria sect. Alternaria</taxon>
        <taxon>Alternaria alternata complex</taxon>
    </lineage>
</organism>
<dbReference type="GO" id="GO:0016491">
    <property type="term" value="F:oxidoreductase activity"/>
    <property type="evidence" value="ECO:0007669"/>
    <property type="project" value="InterPro"/>
</dbReference>
<evidence type="ECO:0000256" key="1">
    <source>
        <dbReference type="ARBA" id="ARBA00022723"/>
    </source>
</evidence>
<dbReference type="PANTHER" id="PTHR11474:SF116">
    <property type="entry name" value="TYROSINASE"/>
    <property type="match status" value="1"/>
</dbReference>
<reference evidence="4" key="1">
    <citation type="submission" date="2017-10" db="EMBL/GenBank/DDBJ databases">
        <authorList>
            <person name="Armitage A.D."/>
            <person name="Barbara D.J."/>
            <person name="Woodhall J.W."/>
            <person name="Sreenivasaprasad S."/>
            <person name="Lane C.R."/>
            <person name="Clarkson J.P."/>
            <person name="Harrison R.J."/>
        </authorList>
    </citation>
    <scope>NUCLEOTIDE SEQUENCE</scope>
    <source>
        <strain evidence="4">FERA 1164</strain>
    </source>
</reference>
<dbReference type="InterPro" id="IPR008922">
    <property type="entry name" value="Di-copper_centre_dom_sf"/>
</dbReference>
<gene>
    <name evidence="4" type="ORF">AA0115_g4846</name>
</gene>
<name>A0AB37WPQ7_9PLEO</name>
<dbReference type="Gene3D" id="1.10.1280.10">
    <property type="entry name" value="Di-copper center containing domain from catechol oxidase"/>
    <property type="match status" value="2"/>
</dbReference>
<dbReference type="GO" id="GO:0046872">
    <property type="term" value="F:metal ion binding"/>
    <property type="evidence" value="ECO:0007669"/>
    <property type="project" value="UniProtKB-KW"/>
</dbReference>
<comment type="caution">
    <text evidence="4">The sequence shown here is derived from an EMBL/GenBank/DDBJ whole genome shotgun (WGS) entry which is preliminary data.</text>
</comment>
<evidence type="ECO:0000313" key="4">
    <source>
        <dbReference type="EMBL" id="RYN30195.1"/>
    </source>
</evidence>
<dbReference type="InterPro" id="IPR002227">
    <property type="entry name" value="Tyrosinase_Cu-bd"/>
</dbReference>
<feature type="chain" id="PRO_5044349799" description="Tyrosinase copper-binding domain-containing protein" evidence="2">
    <location>
        <begin position="18"/>
        <end position="297"/>
    </location>
</feature>
<dbReference type="EMBL" id="PDXB01000010">
    <property type="protein sequence ID" value="RYN30195.1"/>
    <property type="molecule type" value="Genomic_DNA"/>
</dbReference>
<dbReference type="PROSITE" id="PS00498">
    <property type="entry name" value="TYROSINASE_2"/>
    <property type="match status" value="1"/>
</dbReference>
<dbReference type="AlphaFoldDB" id="A0AB37WPQ7"/>
<feature type="domain" description="Tyrosinase copper-binding" evidence="3">
    <location>
        <begin position="255"/>
        <end position="266"/>
    </location>
</feature>
<sequence length="297" mass="33302">MKATTLALTVFCGSTSATILGNDALAAQALAKLSLNVAQHGYPDAGKCRLKNVAVRQEWSTLSESQKLNYIDAVKCLGMKPAKTPAAIASGARSRFDDFIVTHILQTMSIHGTGNFLTWHRYYIWAYEQALRNECGYKGYLPYMVPTEREWQRANTSSWKINLGPIQTTAKGVPPNPQADGLGYNPRCLSRDINTQASNETRDEMVVDLITNYPDILSFQNKMQNFTLGVMGVHNGGHYTIGGDSGMDMFNSPADPSFYFHHAMIDRVWWTWQALDLKKQAEYYCRNHDFSEQPAKP</sequence>
<dbReference type="InterPro" id="IPR050316">
    <property type="entry name" value="Tyrosinase/Hemocyanin"/>
</dbReference>